<name>A0A378T853_9MYCO</name>
<dbReference type="PIRSF" id="PIRSF000105">
    <property type="entry name" value="HCDH"/>
    <property type="match status" value="1"/>
</dbReference>
<dbReference type="GO" id="GO:0006631">
    <property type="term" value="P:fatty acid metabolic process"/>
    <property type="evidence" value="ECO:0007669"/>
    <property type="project" value="InterPro"/>
</dbReference>
<evidence type="ECO:0000313" key="8">
    <source>
        <dbReference type="Proteomes" id="UP000254978"/>
    </source>
</evidence>
<sequence>MSALNPGTEAEIRRVIVIGAGQIGSGLAQACARGGVEVVVVDPDGYARARARERIQGWLHSKAIDREVSCVATLAQAGAADLIVEATPEDRDTKIAVLGGIAGCDDATIIATTTSALPIADLAAATDRPDRFLGMHVFYPVPAMPVVELIPSADTADAVVRSVAALIEGPLGKTTVAAPDRPGFIVNALVIPYVVAAVRLHQETGASASEIDILIRGAVGNPLGPLQLADFMGIDTLRNIAGVLHRADPVGTPRPPALLDDMVASGHLGRKSGQGFYVY</sequence>
<dbReference type="InterPro" id="IPR006108">
    <property type="entry name" value="3HC_DH_C"/>
</dbReference>
<dbReference type="Pfam" id="PF02737">
    <property type="entry name" value="3HCDH_N"/>
    <property type="match status" value="1"/>
</dbReference>
<dbReference type="PANTHER" id="PTHR48075">
    <property type="entry name" value="3-HYDROXYACYL-COA DEHYDROGENASE FAMILY PROTEIN"/>
    <property type="match status" value="1"/>
</dbReference>
<dbReference type="InterPro" id="IPR022694">
    <property type="entry name" value="3-OHacyl-CoA_DH"/>
</dbReference>
<evidence type="ECO:0000259" key="6">
    <source>
        <dbReference type="Pfam" id="PF02737"/>
    </source>
</evidence>
<evidence type="ECO:0000256" key="4">
    <source>
        <dbReference type="PIRSR" id="PIRSR000105-1"/>
    </source>
</evidence>
<dbReference type="Gene3D" id="1.10.1040.10">
    <property type="entry name" value="N-(1-d-carboxylethyl)-l-norvaline Dehydrogenase, domain 2"/>
    <property type="match status" value="1"/>
</dbReference>
<dbReference type="EMBL" id="UGQT01000001">
    <property type="protein sequence ID" value="STZ56939.1"/>
    <property type="molecule type" value="Genomic_DNA"/>
</dbReference>
<dbReference type="RefSeq" id="WP_115277354.1">
    <property type="nucleotide sequence ID" value="NZ_AP022600.1"/>
</dbReference>
<proteinExistence type="inferred from homology"/>
<dbReference type="InterPro" id="IPR013328">
    <property type="entry name" value="6PGD_dom2"/>
</dbReference>
<comment type="pathway">
    <text evidence="1">Lipid metabolism; butanoate metabolism.</text>
</comment>
<reference evidence="7 8" key="1">
    <citation type="submission" date="2018-06" db="EMBL/GenBank/DDBJ databases">
        <authorList>
            <consortium name="Pathogen Informatics"/>
            <person name="Doyle S."/>
        </authorList>
    </citation>
    <scope>NUCLEOTIDE SEQUENCE [LARGE SCALE GENOMIC DNA]</scope>
    <source>
        <strain evidence="7 8">NCTC10821</strain>
    </source>
</reference>
<dbReference type="SUPFAM" id="SSF51735">
    <property type="entry name" value="NAD(P)-binding Rossmann-fold domains"/>
    <property type="match status" value="1"/>
</dbReference>
<accession>A0A378T853</accession>
<dbReference type="GO" id="GO:0070403">
    <property type="term" value="F:NAD+ binding"/>
    <property type="evidence" value="ECO:0007669"/>
    <property type="project" value="InterPro"/>
</dbReference>
<keyword evidence="3 7" id="KW-0560">Oxidoreductase</keyword>
<dbReference type="PANTHER" id="PTHR48075:SF5">
    <property type="entry name" value="3-HYDROXYBUTYRYL-COA DEHYDROGENASE"/>
    <property type="match status" value="1"/>
</dbReference>
<feature type="domain" description="3-hydroxyacyl-CoA dehydrogenase NAD binding" evidence="6">
    <location>
        <begin position="15"/>
        <end position="178"/>
    </location>
</feature>
<evidence type="ECO:0000313" key="7">
    <source>
        <dbReference type="EMBL" id="STZ56939.1"/>
    </source>
</evidence>
<dbReference type="OrthoDB" id="9771883at2"/>
<comment type="similarity">
    <text evidence="2">Belongs to the 3-hydroxyacyl-CoA dehydrogenase family.</text>
</comment>
<evidence type="ECO:0000256" key="3">
    <source>
        <dbReference type="ARBA" id="ARBA00023002"/>
    </source>
</evidence>
<dbReference type="SUPFAM" id="SSF48179">
    <property type="entry name" value="6-phosphogluconate dehydrogenase C-terminal domain-like"/>
    <property type="match status" value="1"/>
</dbReference>
<dbReference type="Pfam" id="PF00725">
    <property type="entry name" value="3HCDH"/>
    <property type="match status" value="1"/>
</dbReference>
<dbReference type="EC" id="1.1.1.157" evidence="7"/>
<dbReference type="Proteomes" id="UP000254978">
    <property type="component" value="Unassembled WGS sequence"/>
</dbReference>
<organism evidence="7 8">
    <name type="scientific">Mycolicibacterium tokaiense</name>
    <dbReference type="NCBI Taxonomy" id="39695"/>
    <lineage>
        <taxon>Bacteria</taxon>
        <taxon>Bacillati</taxon>
        <taxon>Actinomycetota</taxon>
        <taxon>Actinomycetes</taxon>
        <taxon>Mycobacteriales</taxon>
        <taxon>Mycobacteriaceae</taxon>
        <taxon>Mycolicibacterium</taxon>
    </lineage>
</organism>
<keyword evidence="8" id="KW-1185">Reference proteome</keyword>
<feature type="domain" description="3-hydroxyacyl-CoA dehydrogenase C-terminal" evidence="5">
    <location>
        <begin position="183"/>
        <end position="279"/>
    </location>
</feature>
<feature type="site" description="Important for catalytic activity" evidence="4">
    <location>
        <position position="136"/>
    </location>
</feature>
<dbReference type="GO" id="GO:0008691">
    <property type="term" value="F:3-hydroxybutyryl-CoA dehydrogenase activity"/>
    <property type="evidence" value="ECO:0007669"/>
    <property type="project" value="UniProtKB-EC"/>
</dbReference>
<dbReference type="InterPro" id="IPR008927">
    <property type="entry name" value="6-PGluconate_DH-like_C_sf"/>
</dbReference>
<dbReference type="InterPro" id="IPR036291">
    <property type="entry name" value="NAD(P)-bd_dom_sf"/>
</dbReference>
<evidence type="ECO:0000259" key="5">
    <source>
        <dbReference type="Pfam" id="PF00725"/>
    </source>
</evidence>
<gene>
    <name evidence="7" type="primary">fadB2_1</name>
    <name evidence="7" type="ORF">NCTC10821_00432</name>
</gene>
<dbReference type="Gene3D" id="3.40.50.720">
    <property type="entry name" value="NAD(P)-binding Rossmann-like Domain"/>
    <property type="match status" value="1"/>
</dbReference>
<dbReference type="AlphaFoldDB" id="A0A378T853"/>
<evidence type="ECO:0000256" key="1">
    <source>
        <dbReference type="ARBA" id="ARBA00005086"/>
    </source>
</evidence>
<dbReference type="InterPro" id="IPR006176">
    <property type="entry name" value="3-OHacyl-CoA_DH_NAD-bd"/>
</dbReference>
<protein>
    <submittedName>
        <fullName evidence="7">3-hydroxyacyl-CoA dehydrogenase</fullName>
        <ecNumber evidence="7">1.1.1.157</ecNumber>
    </submittedName>
</protein>
<evidence type="ECO:0000256" key="2">
    <source>
        <dbReference type="ARBA" id="ARBA00009463"/>
    </source>
</evidence>